<evidence type="ECO:0000313" key="3">
    <source>
        <dbReference type="Proteomes" id="UP001500618"/>
    </source>
</evidence>
<feature type="compositionally biased region" description="Basic and acidic residues" evidence="1">
    <location>
        <begin position="110"/>
        <end position="119"/>
    </location>
</feature>
<dbReference type="Proteomes" id="UP001500618">
    <property type="component" value="Unassembled WGS sequence"/>
</dbReference>
<evidence type="ECO:0000256" key="1">
    <source>
        <dbReference type="SAM" id="MobiDB-lite"/>
    </source>
</evidence>
<name>A0ABP4RUC2_9ACTN</name>
<feature type="region of interest" description="Disordered" evidence="1">
    <location>
        <begin position="110"/>
        <end position="131"/>
    </location>
</feature>
<dbReference type="EMBL" id="BAAANY010000002">
    <property type="protein sequence ID" value="GAA1660723.1"/>
    <property type="molecule type" value="Genomic_DNA"/>
</dbReference>
<keyword evidence="3" id="KW-1185">Reference proteome</keyword>
<dbReference type="RefSeq" id="WP_163567266.1">
    <property type="nucleotide sequence ID" value="NZ_BAAANY010000002.1"/>
</dbReference>
<accession>A0ABP4RUC2</accession>
<protein>
    <submittedName>
        <fullName evidence="2">Uncharacterized protein</fullName>
    </submittedName>
</protein>
<organism evidence="2 3">
    <name type="scientific">Fodinicola feengrottensis</name>
    <dbReference type="NCBI Taxonomy" id="435914"/>
    <lineage>
        <taxon>Bacteria</taxon>
        <taxon>Bacillati</taxon>
        <taxon>Actinomycetota</taxon>
        <taxon>Actinomycetes</taxon>
        <taxon>Mycobacteriales</taxon>
        <taxon>Fodinicola</taxon>
    </lineage>
</organism>
<comment type="caution">
    <text evidence="2">The sequence shown here is derived from an EMBL/GenBank/DDBJ whole genome shotgun (WGS) entry which is preliminary data.</text>
</comment>
<evidence type="ECO:0000313" key="2">
    <source>
        <dbReference type="EMBL" id="GAA1660723.1"/>
    </source>
</evidence>
<sequence length="131" mass="14346">MTEEVVQVALHSLTLSSLLSRLGQQRSSPIAEDIVIPQVELLLTKHWRSASQDIVRVACGRSLPAFSLASGYVAIRRSAPLCAGVRGCCRHYCRLQRDAIDLLDLALREPDQPATRPDDGNDPPFCAAPVR</sequence>
<gene>
    <name evidence="2" type="ORF">GCM10009765_07750</name>
</gene>
<reference evidence="3" key="1">
    <citation type="journal article" date="2019" name="Int. J. Syst. Evol. Microbiol.">
        <title>The Global Catalogue of Microorganisms (GCM) 10K type strain sequencing project: providing services to taxonomists for standard genome sequencing and annotation.</title>
        <authorList>
            <consortium name="The Broad Institute Genomics Platform"/>
            <consortium name="The Broad Institute Genome Sequencing Center for Infectious Disease"/>
            <person name="Wu L."/>
            <person name="Ma J."/>
        </authorList>
    </citation>
    <scope>NUCLEOTIDE SEQUENCE [LARGE SCALE GENOMIC DNA]</scope>
    <source>
        <strain evidence="3">JCM 14718</strain>
    </source>
</reference>
<proteinExistence type="predicted"/>